<dbReference type="SUPFAM" id="SSF51126">
    <property type="entry name" value="Pectin lyase-like"/>
    <property type="match status" value="1"/>
</dbReference>
<dbReference type="InterPro" id="IPR006626">
    <property type="entry name" value="PbH1"/>
</dbReference>
<dbReference type="InterPro" id="IPR012334">
    <property type="entry name" value="Pectin_lyas_fold"/>
</dbReference>
<name>A0A9W4DKS7_9ACTN</name>
<dbReference type="PANTHER" id="PTHR36453">
    <property type="entry name" value="SECRETED PROTEIN-RELATED"/>
    <property type="match status" value="1"/>
</dbReference>
<dbReference type="SMART" id="SM00710">
    <property type="entry name" value="PbH1"/>
    <property type="match status" value="5"/>
</dbReference>
<dbReference type="PANTHER" id="PTHR36453:SF1">
    <property type="entry name" value="RIGHT HANDED BETA HELIX DOMAIN-CONTAINING PROTEIN"/>
    <property type="match status" value="1"/>
</dbReference>
<protein>
    <submittedName>
        <fullName evidence="1">Right handed beta helix region</fullName>
    </submittedName>
</protein>
<dbReference type="Gene3D" id="2.60.120.260">
    <property type="entry name" value="Galactose-binding domain-like"/>
    <property type="match status" value="2"/>
</dbReference>
<dbReference type="Proteomes" id="UP001152519">
    <property type="component" value="Unassembled WGS sequence"/>
</dbReference>
<reference evidence="1" key="1">
    <citation type="submission" date="2021-05" db="EMBL/GenBank/DDBJ databases">
        <authorList>
            <person name="Arsene-Ploetze F."/>
        </authorList>
    </citation>
    <scope>NUCLEOTIDE SEQUENCE</scope>
    <source>
        <strain evidence="1">DSM 42138</strain>
    </source>
</reference>
<gene>
    <name evidence="1" type="ORF">SCOCK_140202</name>
</gene>
<proteinExistence type="predicted"/>
<dbReference type="Gene3D" id="2.160.20.10">
    <property type="entry name" value="Single-stranded right-handed beta-helix, Pectin lyase-like"/>
    <property type="match status" value="2"/>
</dbReference>
<dbReference type="InterPro" id="IPR011050">
    <property type="entry name" value="Pectin_lyase_fold/virulence"/>
</dbReference>
<dbReference type="EMBL" id="CAJSLV010000042">
    <property type="protein sequence ID" value="CAG6392004.1"/>
    <property type="molecule type" value="Genomic_DNA"/>
</dbReference>
<evidence type="ECO:0000313" key="2">
    <source>
        <dbReference type="Proteomes" id="UP001152519"/>
    </source>
</evidence>
<accession>A0A9W4DKS7</accession>
<sequence length="871" mass="90924">MRRAVVACLAAVAAATFGVSGGHPAEAASHTDVLHVAPDGRGTACTALSPCALDTARDQAGKLVPDAEGDVVVELRGGTYRLTGPFRLGVQDSGRPGHPVVYRAAAGQQPVLTGALKVTGFTKTDAEKNVYRAKVPAGTASRELFVNGVRADRDRGTRDPSGFSVTATGFTTADPSYTAWTDPARVEVVRNSGWKQMRCPLASITASASGGSDLTVDPGCWNNNHSSVPNPGFPFNGAGLPTMDGVTWLENSYQLLGTPGQFYLDQNAGYLYYVPRPGEDLATADVELPVAQQLVDVSGTPGHLAPLNDTDWRAVYTGSWGNSGGRHLGDLNADVHYTSTDGDAVSYTFDGTGIQMLSETNTDEGSADVYVDGKKVSTVSGNGPVRLAQQAMVSVTGLPKGSHTVRVVKTGGSYLLVDGFTVIPDPIAPVHDITFSGITFTGTTWTAPTAEGYVDNQAGVVWDPTTRAPARIPAAVQVHRGQRITFSGDTVTHTGTSGIDLADQTQDSTVTGSTITDTSGTGVAVGEVDDYYQTEPGLMTSGNTVSRTVVQFPGQEYADAVGIWVGHSRGTTLSHNDVGYTPYSGISIGWGWGWASDCTLQAKQGLPDPCLHGTTYAGGQHVVGNHVHSVMGALFDGGPIYTLGGQSAASEFTGNVLSECIDGCNMIYHDEGSSLWDTHDNVVRFSNGSLWTNLWTPSIHDDSIHDNYSDTASFNNSGTGITFQQATVVTDGNWPAAALAIVKAAGPGTLPGGTADDDDLRVAYTGSWSSSGSRGDGDLDNGVHYTQQNGAAATISFTGTGIGFLTETNSDEGDIAVTLDGVSQGTVSADTPQRHTQQKLWSTSGLTDAPHTLTVTKLSGSYLLVDGFTLS</sequence>
<dbReference type="AlphaFoldDB" id="A0A9W4DKS7"/>
<evidence type="ECO:0000313" key="1">
    <source>
        <dbReference type="EMBL" id="CAG6392004.1"/>
    </source>
</evidence>
<comment type="caution">
    <text evidence="1">The sequence shown here is derived from an EMBL/GenBank/DDBJ whole genome shotgun (WGS) entry which is preliminary data.</text>
</comment>
<keyword evidence="2" id="KW-1185">Reference proteome</keyword>
<organism evidence="1 2">
    <name type="scientific">Actinacidiphila cocklensis</name>
    <dbReference type="NCBI Taxonomy" id="887465"/>
    <lineage>
        <taxon>Bacteria</taxon>
        <taxon>Bacillati</taxon>
        <taxon>Actinomycetota</taxon>
        <taxon>Actinomycetes</taxon>
        <taxon>Kitasatosporales</taxon>
        <taxon>Streptomycetaceae</taxon>
        <taxon>Actinacidiphila</taxon>
    </lineage>
</organism>